<proteinExistence type="predicted"/>
<reference evidence="1 2" key="1">
    <citation type="submission" date="2019-03" db="EMBL/GenBank/DDBJ databases">
        <title>First draft genome of Liparis tanakae, snailfish: a comprehensive survey of snailfish specific genes.</title>
        <authorList>
            <person name="Kim W."/>
            <person name="Song I."/>
            <person name="Jeong J.-H."/>
            <person name="Kim D."/>
            <person name="Kim S."/>
            <person name="Ryu S."/>
            <person name="Song J.Y."/>
            <person name="Lee S.K."/>
        </authorList>
    </citation>
    <scope>NUCLEOTIDE SEQUENCE [LARGE SCALE GENOMIC DNA]</scope>
    <source>
        <tissue evidence="1">Muscle</tissue>
    </source>
</reference>
<organism evidence="1 2">
    <name type="scientific">Liparis tanakae</name>
    <name type="common">Tanaka's snailfish</name>
    <dbReference type="NCBI Taxonomy" id="230148"/>
    <lineage>
        <taxon>Eukaryota</taxon>
        <taxon>Metazoa</taxon>
        <taxon>Chordata</taxon>
        <taxon>Craniata</taxon>
        <taxon>Vertebrata</taxon>
        <taxon>Euteleostomi</taxon>
        <taxon>Actinopterygii</taxon>
        <taxon>Neopterygii</taxon>
        <taxon>Teleostei</taxon>
        <taxon>Neoteleostei</taxon>
        <taxon>Acanthomorphata</taxon>
        <taxon>Eupercaria</taxon>
        <taxon>Perciformes</taxon>
        <taxon>Cottioidei</taxon>
        <taxon>Cottales</taxon>
        <taxon>Liparidae</taxon>
        <taxon>Liparis</taxon>
    </lineage>
</organism>
<accession>A0A4Z2HGR6</accession>
<protein>
    <submittedName>
        <fullName evidence="1">Uncharacterized protein</fullName>
    </submittedName>
</protein>
<evidence type="ECO:0000313" key="1">
    <source>
        <dbReference type="EMBL" id="TNN65068.1"/>
    </source>
</evidence>
<comment type="caution">
    <text evidence="1">The sequence shown here is derived from an EMBL/GenBank/DDBJ whole genome shotgun (WGS) entry which is preliminary data.</text>
</comment>
<dbReference type="Proteomes" id="UP000314294">
    <property type="component" value="Unassembled WGS sequence"/>
</dbReference>
<dbReference type="AlphaFoldDB" id="A0A4Z2HGR6"/>
<sequence>MPGSLSLMKGRQPAIRYVSREPNLPYSCTIMSDRDTLPLRLGEQHLVSWNVYPSVRSASFW</sequence>
<gene>
    <name evidence="1" type="ORF">EYF80_024677</name>
</gene>
<dbReference type="EMBL" id="SRLO01000241">
    <property type="protein sequence ID" value="TNN65068.1"/>
    <property type="molecule type" value="Genomic_DNA"/>
</dbReference>
<evidence type="ECO:0000313" key="2">
    <source>
        <dbReference type="Proteomes" id="UP000314294"/>
    </source>
</evidence>
<keyword evidence="2" id="KW-1185">Reference proteome</keyword>
<name>A0A4Z2HGR6_9TELE</name>